<comment type="caution">
    <text evidence="1">The sequence shown here is derived from an EMBL/GenBank/DDBJ whole genome shotgun (WGS) entry which is preliminary data.</text>
</comment>
<dbReference type="EMBL" id="SRYG01000022">
    <property type="protein sequence ID" value="TGY65153.1"/>
    <property type="molecule type" value="Genomic_DNA"/>
</dbReference>
<gene>
    <name evidence="1" type="primary">atpC</name>
    <name evidence="1" type="ORF">E5336_10180</name>
</gene>
<evidence type="ECO:0000313" key="2">
    <source>
        <dbReference type="Proteomes" id="UP000308836"/>
    </source>
</evidence>
<proteinExistence type="predicted"/>
<name>A0AC61R5I7_9FIRM</name>
<keyword evidence="2" id="KW-1185">Reference proteome</keyword>
<dbReference type="Proteomes" id="UP000308836">
    <property type="component" value="Unassembled WGS sequence"/>
</dbReference>
<protein>
    <submittedName>
        <fullName evidence="1">ATP synthase F1 subunit epsilon</fullName>
    </submittedName>
</protein>
<sequence length="130" mass="14566">MIKIRVVTPLGEYLDLDVKSIHVKSVEGEMTILPKHMPIVAALVPCRLKLKDGNDKDLDYAIAGGFLHFGNDEALLLTDAIEGKDEIDLERAKKAYERARARIDKKDTTTNMKRAELSLQRALNRISVHG</sequence>
<organism evidence="1 2">
    <name type="scientific">Dubosiella muris</name>
    <dbReference type="NCBI Taxonomy" id="3038133"/>
    <lineage>
        <taxon>Bacteria</taxon>
        <taxon>Bacillati</taxon>
        <taxon>Bacillota</taxon>
        <taxon>Erysipelotrichia</taxon>
        <taxon>Erysipelotrichales</taxon>
        <taxon>Erysipelotrichaceae</taxon>
        <taxon>Dubosiella</taxon>
    </lineage>
</organism>
<evidence type="ECO:0000313" key="1">
    <source>
        <dbReference type="EMBL" id="TGY65153.1"/>
    </source>
</evidence>
<reference evidence="1" key="1">
    <citation type="submission" date="2019-04" db="EMBL/GenBank/DDBJ databases">
        <title>Microbes associate with the intestines of laboratory mice.</title>
        <authorList>
            <person name="Navarre W."/>
            <person name="Wong E."/>
            <person name="Huang K."/>
            <person name="Tropini C."/>
            <person name="Ng K."/>
            <person name="Yu B."/>
        </authorList>
    </citation>
    <scope>NUCLEOTIDE SEQUENCE</scope>
    <source>
        <strain evidence="1">NM09_H32</strain>
    </source>
</reference>
<accession>A0AC61R5I7</accession>